<evidence type="ECO:0000259" key="1">
    <source>
        <dbReference type="Pfam" id="PF13456"/>
    </source>
</evidence>
<keyword evidence="3" id="KW-1185">Reference proteome</keyword>
<dbReference type="PANTHER" id="PTHR47723">
    <property type="entry name" value="OS05G0353850 PROTEIN"/>
    <property type="match status" value="1"/>
</dbReference>
<sequence>MGFLLRDSNGNLIEAFSSSKFGAVSPEIAEIMGVKEALNWIKTKALTDVEIETDSLVVVQAINGLVQMPSQFGLFVQDCRVLLSELHNVFISFVKRSANRAAHCIARESCFTSDRMFDEATATSDLLSIVREECFSS</sequence>
<dbReference type="EnsemblPlants" id="evm.model.10.805">
    <property type="protein sequence ID" value="cds.evm.model.10.805"/>
    <property type="gene ID" value="evm.TU.10.805"/>
</dbReference>
<dbReference type="SUPFAM" id="SSF53098">
    <property type="entry name" value="Ribonuclease H-like"/>
    <property type="match status" value="1"/>
</dbReference>
<dbReference type="Proteomes" id="UP000596661">
    <property type="component" value="Unassembled WGS sequence"/>
</dbReference>
<dbReference type="InterPro" id="IPR002156">
    <property type="entry name" value="RNaseH_domain"/>
</dbReference>
<dbReference type="Gene3D" id="3.30.420.10">
    <property type="entry name" value="Ribonuclease H-like superfamily/Ribonuclease H"/>
    <property type="match status" value="1"/>
</dbReference>
<organism evidence="2 3">
    <name type="scientific">Cannabis sativa</name>
    <name type="common">Hemp</name>
    <name type="synonym">Marijuana</name>
    <dbReference type="NCBI Taxonomy" id="3483"/>
    <lineage>
        <taxon>Eukaryota</taxon>
        <taxon>Viridiplantae</taxon>
        <taxon>Streptophyta</taxon>
        <taxon>Embryophyta</taxon>
        <taxon>Tracheophyta</taxon>
        <taxon>Spermatophyta</taxon>
        <taxon>Magnoliopsida</taxon>
        <taxon>eudicotyledons</taxon>
        <taxon>Gunneridae</taxon>
        <taxon>Pentapetalae</taxon>
        <taxon>rosids</taxon>
        <taxon>fabids</taxon>
        <taxon>Rosales</taxon>
        <taxon>Cannabaceae</taxon>
        <taxon>Cannabis</taxon>
    </lineage>
</organism>
<dbReference type="InterPro" id="IPR053151">
    <property type="entry name" value="RNase_H-like"/>
</dbReference>
<dbReference type="GO" id="GO:0003676">
    <property type="term" value="F:nucleic acid binding"/>
    <property type="evidence" value="ECO:0007669"/>
    <property type="project" value="InterPro"/>
</dbReference>
<dbReference type="InterPro" id="IPR012337">
    <property type="entry name" value="RNaseH-like_sf"/>
</dbReference>
<dbReference type="Gramene" id="evm.model.10.805">
    <property type="protein sequence ID" value="cds.evm.model.10.805"/>
    <property type="gene ID" value="evm.TU.10.805"/>
</dbReference>
<dbReference type="GO" id="GO:0004523">
    <property type="term" value="F:RNA-DNA hybrid ribonuclease activity"/>
    <property type="evidence" value="ECO:0007669"/>
    <property type="project" value="InterPro"/>
</dbReference>
<protein>
    <recommendedName>
        <fullName evidence="1">RNase H type-1 domain-containing protein</fullName>
    </recommendedName>
</protein>
<feature type="domain" description="RNase H type-1" evidence="1">
    <location>
        <begin position="2"/>
        <end position="108"/>
    </location>
</feature>
<dbReference type="CDD" id="cd06222">
    <property type="entry name" value="RNase_H_like"/>
    <property type="match status" value="1"/>
</dbReference>
<dbReference type="EMBL" id="UZAU01000811">
    <property type="status" value="NOT_ANNOTATED_CDS"/>
    <property type="molecule type" value="Genomic_DNA"/>
</dbReference>
<name>A0A803QQG4_CANSA</name>
<reference evidence="2" key="1">
    <citation type="submission" date="2021-03" db="UniProtKB">
        <authorList>
            <consortium name="EnsemblPlants"/>
        </authorList>
    </citation>
    <scope>IDENTIFICATION</scope>
</reference>
<dbReference type="OMA" id="CIARESC"/>
<dbReference type="Pfam" id="PF13456">
    <property type="entry name" value="RVT_3"/>
    <property type="match status" value="1"/>
</dbReference>
<dbReference type="InterPro" id="IPR044730">
    <property type="entry name" value="RNase_H-like_dom_plant"/>
</dbReference>
<evidence type="ECO:0000313" key="3">
    <source>
        <dbReference type="Proteomes" id="UP000596661"/>
    </source>
</evidence>
<evidence type="ECO:0000313" key="2">
    <source>
        <dbReference type="EnsemblPlants" id="cds.evm.model.10.805"/>
    </source>
</evidence>
<proteinExistence type="predicted"/>
<dbReference type="PANTHER" id="PTHR47723:SF19">
    <property type="entry name" value="POLYNUCLEOTIDYL TRANSFERASE, RIBONUCLEASE H-LIKE SUPERFAMILY PROTEIN"/>
    <property type="match status" value="1"/>
</dbReference>
<dbReference type="AlphaFoldDB" id="A0A803QQG4"/>
<dbReference type="InterPro" id="IPR036397">
    <property type="entry name" value="RNaseH_sf"/>
</dbReference>
<accession>A0A803QQG4</accession>